<dbReference type="GO" id="GO:0005524">
    <property type="term" value="F:ATP binding"/>
    <property type="evidence" value="ECO:0007669"/>
    <property type="project" value="UniProtKB-KW"/>
</dbReference>
<keyword evidence="1" id="KW-0547">Nucleotide-binding</keyword>
<dbReference type="Proteomes" id="UP001165283">
    <property type="component" value="Unassembled WGS sequence"/>
</dbReference>
<sequence length="993" mass="102644">MGDRYGTAALRAGVLDSWAASPTRFREDANAEEDLRLGGYADAWLVELAQNAADAARAAGVPGRLALALVDGPGGPELRVANTGAGLDVAGVAALASLRASAKRDDPGAVGLFGVGFAAVLPLSDAPRIVSRTGPADDRWGGIGFSAERTAAAVAGLAGPAAELARRGEPPILRLAWDLEELAAAVGAPGVPAPPAGYDTEVRLPLRPGVDGAALLDRAAATAVDLLVALPDLVEVAVAGREPVRREPGERPGEVVVGGRRWLLARATGTLDEDATRGQGAEQRSRRSWSVCWALPLAASGAPEPLSDEVLHAPTPTTERLALPARLIATVPVEPDRRRVRPGRATDAVLAGAVAAYLDLVAAVAPGQRVALVPEVGFPRSELDGRLRELLVDALRAARWLPGASGAELAPGGAEWLDLPGAPDSLRARLAAAGFDRLAATDPAPPAALGVARVSAIDLVSRLFGIERPPSWWRELYAELAPVAEDVPGLLDELRALPVPLADDRTAAGPATVLLPGAGSGAAPDPAVAAVAALGLPGLHIAHVDAVHPLLVRLGARAADPAALLEHPALAEAVDRSLDDADAGLDPAPLAAAVLGLVAATGGGAGRPGLAALALPDERGRPARADELVLPDAALRPLLAPDAGLDVLDPAWAARFDRAVLTTVGVVDGFVVLVDEEPLGPDHDLDGEEDWWDGLDGPPARLVAVRDLDLVDDEAWPAALALLAGERETREALLTPGSYTQWWLSRHARLGGHRPAHWRLSSAIDLAALHEDVSEDPGPDRETRSRPVDEQVLAAIGVRADLRIRDTASADDLLLRLTDPDRHPDAALIARAHAALSESVARGDVLADDLALPERVRALDGTVVDVDLAVVLDDVWLGAVLPPGEVVVGGDPAALAELLDLPLASEVVAAEVEGAGEPVRWSALGEIVLTCDVLGVPVPDGELRRHEALTVAVTRPSTGRFTVPAWRDAAGTWHAADPVRALLGLLGGGTDQD</sequence>
<dbReference type="SUPFAM" id="SSF55874">
    <property type="entry name" value="ATPase domain of HSP90 chaperone/DNA topoisomerase II/histidine kinase"/>
    <property type="match status" value="1"/>
</dbReference>
<protein>
    <submittedName>
        <fullName evidence="1">ATP-binding protein</fullName>
    </submittedName>
</protein>
<dbReference type="RefSeq" id="WP_252439877.1">
    <property type="nucleotide sequence ID" value="NZ_JAGSOV010000037.1"/>
</dbReference>
<gene>
    <name evidence="1" type="ORF">KDL28_17255</name>
</gene>
<dbReference type="EMBL" id="JAGSOV010000037">
    <property type="protein sequence ID" value="MCO1656809.1"/>
    <property type="molecule type" value="Genomic_DNA"/>
</dbReference>
<comment type="caution">
    <text evidence="1">The sequence shown here is derived from an EMBL/GenBank/DDBJ whole genome shotgun (WGS) entry which is preliminary data.</text>
</comment>
<dbReference type="NCBIfam" id="NF047352">
    <property type="entry name" value="P_loop_sacsin"/>
    <property type="match status" value="1"/>
</dbReference>
<keyword evidence="1" id="KW-0067">ATP-binding</keyword>
<dbReference type="InterPro" id="IPR036890">
    <property type="entry name" value="HATPase_C_sf"/>
</dbReference>
<reference evidence="1" key="1">
    <citation type="submission" date="2021-04" db="EMBL/GenBank/DDBJ databases">
        <title>Pseudonocardia sp. nov., isolated from sandy soil of mangrove forest.</title>
        <authorList>
            <person name="Zan Z."/>
            <person name="Huang R."/>
            <person name="Liu W."/>
        </authorList>
    </citation>
    <scope>NUCLEOTIDE SEQUENCE</scope>
    <source>
        <strain evidence="1">S2-4</strain>
    </source>
</reference>
<proteinExistence type="predicted"/>
<keyword evidence="2" id="KW-1185">Reference proteome</keyword>
<name>A0ABT1A1X3_9PSEU</name>
<organism evidence="1 2">
    <name type="scientific">Pseudonocardia humida</name>
    <dbReference type="NCBI Taxonomy" id="2800819"/>
    <lineage>
        <taxon>Bacteria</taxon>
        <taxon>Bacillati</taxon>
        <taxon>Actinomycetota</taxon>
        <taxon>Actinomycetes</taxon>
        <taxon>Pseudonocardiales</taxon>
        <taxon>Pseudonocardiaceae</taxon>
        <taxon>Pseudonocardia</taxon>
    </lineage>
</organism>
<evidence type="ECO:0000313" key="2">
    <source>
        <dbReference type="Proteomes" id="UP001165283"/>
    </source>
</evidence>
<accession>A0ABT1A1X3</accession>
<evidence type="ECO:0000313" key="1">
    <source>
        <dbReference type="EMBL" id="MCO1656809.1"/>
    </source>
</evidence>